<evidence type="ECO:0000256" key="1">
    <source>
        <dbReference type="ARBA" id="ARBA00007150"/>
    </source>
</evidence>
<dbReference type="EMBL" id="JBHTIR010000641">
    <property type="protein sequence ID" value="MFD0851625.1"/>
    <property type="molecule type" value="Genomic_DNA"/>
</dbReference>
<proteinExistence type="inferred from homology"/>
<keyword evidence="6 8" id="KW-0472">Membrane</keyword>
<keyword evidence="3 9" id="KW-0808">Transferase</keyword>
<dbReference type="GO" id="GO:0008961">
    <property type="term" value="F:phosphatidylglycerol-prolipoprotein diacylglyceryl transferase activity"/>
    <property type="evidence" value="ECO:0007669"/>
    <property type="project" value="UniProtKB-EC"/>
</dbReference>
<dbReference type="Proteomes" id="UP001597083">
    <property type="component" value="Unassembled WGS sequence"/>
</dbReference>
<feature type="transmembrane region" description="Helical" evidence="8">
    <location>
        <begin position="124"/>
        <end position="142"/>
    </location>
</feature>
<feature type="transmembrane region" description="Helical" evidence="8">
    <location>
        <begin position="94"/>
        <end position="112"/>
    </location>
</feature>
<evidence type="ECO:0000313" key="10">
    <source>
        <dbReference type="Proteomes" id="UP001597083"/>
    </source>
</evidence>
<feature type="non-terminal residue" evidence="9">
    <location>
        <position position="176"/>
    </location>
</feature>
<feature type="region of interest" description="Disordered" evidence="7">
    <location>
        <begin position="151"/>
        <end position="176"/>
    </location>
</feature>
<reference evidence="10" key="1">
    <citation type="journal article" date="2019" name="Int. J. Syst. Evol. Microbiol.">
        <title>The Global Catalogue of Microorganisms (GCM) 10K type strain sequencing project: providing services to taxonomists for standard genome sequencing and annotation.</title>
        <authorList>
            <consortium name="The Broad Institute Genomics Platform"/>
            <consortium name="The Broad Institute Genome Sequencing Center for Infectious Disease"/>
            <person name="Wu L."/>
            <person name="Ma J."/>
        </authorList>
    </citation>
    <scope>NUCLEOTIDE SEQUENCE [LARGE SCALE GENOMIC DNA]</scope>
    <source>
        <strain evidence="10">JCM 31696</strain>
    </source>
</reference>
<keyword evidence="5 8" id="KW-1133">Transmembrane helix</keyword>
<evidence type="ECO:0000256" key="5">
    <source>
        <dbReference type="ARBA" id="ARBA00022989"/>
    </source>
</evidence>
<gene>
    <name evidence="9" type="ORF">ACFQ07_05315</name>
</gene>
<keyword evidence="4 8" id="KW-0812">Transmembrane</keyword>
<evidence type="ECO:0000256" key="6">
    <source>
        <dbReference type="ARBA" id="ARBA00023136"/>
    </source>
</evidence>
<comment type="caution">
    <text evidence="9">The sequence shown here is derived from an EMBL/GenBank/DDBJ whole genome shotgun (WGS) entry which is preliminary data.</text>
</comment>
<comment type="similarity">
    <text evidence="1">Belongs to the Lgt family.</text>
</comment>
<evidence type="ECO:0000256" key="8">
    <source>
        <dbReference type="SAM" id="Phobius"/>
    </source>
</evidence>
<keyword evidence="10" id="KW-1185">Reference proteome</keyword>
<organism evidence="9 10">
    <name type="scientific">Actinomadura adrarensis</name>
    <dbReference type="NCBI Taxonomy" id="1819600"/>
    <lineage>
        <taxon>Bacteria</taxon>
        <taxon>Bacillati</taxon>
        <taxon>Actinomycetota</taxon>
        <taxon>Actinomycetes</taxon>
        <taxon>Streptosporangiales</taxon>
        <taxon>Thermomonosporaceae</taxon>
        <taxon>Actinomadura</taxon>
    </lineage>
</organism>
<dbReference type="EC" id="2.5.1.145" evidence="9"/>
<dbReference type="Pfam" id="PF01790">
    <property type="entry name" value="LGT"/>
    <property type="match status" value="1"/>
</dbReference>
<name>A0ABW3CCE3_9ACTN</name>
<protein>
    <submittedName>
        <fullName evidence="9">Prolipoprotein diacylglyceryl transferase</fullName>
        <ecNumber evidence="9">2.5.1.145</ecNumber>
    </submittedName>
</protein>
<keyword evidence="2" id="KW-1003">Cell membrane</keyword>
<feature type="transmembrane region" description="Helical" evidence="8">
    <location>
        <begin position="65"/>
        <end position="82"/>
    </location>
</feature>
<feature type="non-terminal residue" evidence="9">
    <location>
        <position position="1"/>
    </location>
</feature>
<evidence type="ECO:0000256" key="2">
    <source>
        <dbReference type="ARBA" id="ARBA00022475"/>
    </source>
</evidence>
<evidence type="ECO:0000313" key="9">
    <source>
        <dbReference type="EMBL" id="MFD0851625.1"/>
    </source>
</evidence>
<evidence type="ECO:0000256" key="7">
    <source>
        <dbReference type="SAM" id="MobiDB-lite"/>
    </source>
</evidence>
<evidence type="ECO:0000256" key="3">
    <source>
        <dbReference type="ARBA" id="ARBA00022679"/>
    </source>
</evidence>
<evidence type="ECO:0000256" key="4">
    <source>
        <dbReference type="ARBA" id="ARBA00022692"/>
    </source>
</evidence>
<accession>A0ABW3CCE3</accession>
<dbReference type="InterPro" id="IPR001640">
    <property type="entry name" value="Lgt"/>
</dbReference>
<dbReference type="PANTHER" id="PTHR30589">
    <property type="entry name" value="PROLIPOPROTEIN DIACYLGLYCERYL TRANSFERASE"/>
    <property type="match status" value="1"/>
</dbReference>
<sequence>GDAVAPGIALGQAIGRWGNYWNQELYGRPLDTFWALEIDQTHRPRLEDGSLDPRFADVATYHPTFLYESLWCVGVAVLVIWAGKRFSLTHGRSFALYIAGYTLGRFWIEMLRIDDAHEVLGLRLNVWTSLIVFLGAVGYLYWARNKTGPEQVGAVPETEPPSGTVLEKGGAGTDGP</sequence>
<dbReference type="PANTHER" id="PTHR30589:SF0">
    <property type="entry name" value="PHOSPHATIDYLGLYCEROL--PROLIPOPROTEIN DIACYLGLYCERYL TRANSFERASE"/>
    <property type="match status" value="1"/>
</dbReference>